<keyword evidence="4 10" id="KW-0349">Heme</keyword>
<evidence type="ECO:0000256" key="5">
    <source>
        <dbReference type="ARBA" id="ARBA00022723"/>
    </source>
</evidence>
<evidence type="ECO:0000256" key="2">
    <source>
        <dbReference type="ARBA" id="ARBA00004406"/>
    </source>
</evidence>
<comment type="cofactor">
    <cofactor evidence="10">
        <name>heme</name>
        <dbReference type="ChEBI" id="CHEBI:30413"/>
    </cofactor>
</comment>
<comment type="similarity">
    <text evidence="3 11">Belongs to the cytochrome P450 family.</text>
</comment>
<dbReference type="GO" id="GO:0016705">
    <property type="term" value="F:oxidoreductase activity, acting on paired donors, with incorporation or reduction of molecular oxygen"/>
    <property type="evidence" value="ECO:0007669"/>
    <property type="project" value="InterPro"/>
</dbReference>
<dbReference type="AlphaFoldDB" id="A0AAV2H6L8"/>
<evidence type="ECO:0000256" key="11">
    <source>
        <dbReference type="RuleBase" id="RU000461"/>
    </source>
</evidence>
<dbReference type="CDD" id="cd11055">
    <property type="entry name" value="CYP3A-like"/>
    <property type="match status" value="1"/>
</dbReference>
<reference evidence="13 14" key="1">
    <citation type="submission" date="2024-04" db="EMBL/GenBank/DDBJ databases">
        <authorList>
            <consortium name="Genoscope - CEA"/>
            <person name="William W."/>
        </authorList>
    </citation>
    <scope>NUCLEOTIDE SEQUENCE [LARGE SCALE GENOMIC DNA]</scope>
</reference>
<evidence type="ECO:0000256" key="4">
    <source>
        <dbReference type="ARBA" id="ARBA00022617"/>
    </source>
</evidence>
<comment type="subcellular location">
    <subcellularLocation>
        <location evidence="2">Endoplasmic reticulum membrane</location>
        <topology evidence="2">Peripheral membrane protein</topology>
    </subcellularLocation>
    <subcellularLocation>
        <location evidence="1">Microsome membrane</location>
        <topology evidence="1">Peripheral membrane protein</topology>
    </subcellularLocation>
</comment>
<protein>
    <recommendedName>
        <fullName evidence="15">Cytochrome P450</fullName>
    </recommendedName>
</protein>
<dbReference type="EMBL" id="CAXITT010000037">
    <property type="protein sequence ID" value="CAL1528758.1"/>
    <property type="molecule type" value="Genomic_DNA"/>
</dbReference>
<comment type="function">
    <text evidence="9">Cytochromes P450 are a group of heme-thiolate monooxygenases. They oxidize a variety of structurally unrelated compounds, including steroids, fatty acids, and xenobiotics.</text>
</comment>
<name>A0AAV2H6L8_LYMST</name>
<comment type="caution">
    <text evidence="13">The sequence shown here is derived from an EMBL/GenBank/DDBJ whole genome shotgun (WGS) entry which is preliminary data.</text>
</comment>
<evidence type="ECO:0000256" key="10">
    <source>
        <dbReference type="PIRSR" id="PIRSR602401-1"/>
    </source>
</evidence>
<dbReference type="GO" id="GO:0008395">
    <property type="term" value="F:steroid hydroxylase activity"/>
    <property type="evidence" value="ECO:0007669"/>
    <property type="project" value="TreeGrafter"/>
</dbReference>
<evidence type="ECO:0008006" key="15">
    <source>
        <dbReference type="Google" id="ProtNLM"/>
    </source>
</evidence>
<proteinExistence type="inferred from homology"/>
<dbReference type="InterPro" id="IPR017972">
    <property type="entry name" value="Cyt_P450_CS"/>
</dbReference>
<keyword evidence="7 11" id="KW-0560">Oxidoreductase</keyword>
<dbReference type="Pfam" id="PF00067">
    <property type="entry name" value="p450"/>
    <property type="match status" value="1"/>
</dbReference>
<dbReference type="GO" id="GO:0005506">
    <property type="term" value="F:iron ion binding"/>
    <property type="evidence" value="ECO:0007669"/>
    <property type="project" value="InterPro"/>
</dbReference>
<accession>A0AAV2H6L8</accession>
<feature type="transmembrane region" description="Helical" evidence="12">
    <location>
        <begin position="6"/>
        <end position="30"/>
    </location>
</feature>
<dbReference type="InterPro" id="IPR036396">
    <property type="entry name" value="Cyt_P450_sf"/>
</dbReference>
<dbReference type="PANTHER" id="PTHR24302:SF15">
    <property type="entry name" value="FATTY-ACID PEROXYGENASE"/>
    <property type="match status" value="1"/>
</dbReference>
<dbReference type="GO" id="GO:0020037">
    <property type="term" value="F:heme binding"/>
    <property type="evidence" value="ECO:0007669"/>
    <property type="project" value="InterPro"/>
</dbReference>
<dbReference type="InterPro" id="IPR002401">
    <property type="entry name" value="Cyt_P450_E_grp-I"/>
</dbReference>
<evidence type="ECO:0000256" key="1">
    <source>
        <dbReference type="ARBA" id="ARBA00004174"/>
    </source>
</evidence>
<keyword evidence="12" id="KW-1133">Transmembrane helix</keyword>
<dbReference type="GO" id="GO:0005789">
    <property type="term" value="C:endoplasmic reticulum membrane"/>
    <property type="evidence" value="ECO:0007669"/>
    <property type="project" value="UniProtKB-SubCell"/>
</dbReference>
<dbReference type="Proteomes" id="UP001497497">
    <property type="component" value="Unassembled WGS sequence"/>
</dbReference>
<keyword evidence="14" id="KW-1185">Reference proteome</keyword>
<evidence type="ECO:0000313" key="14">
    <source>
        <dbReference type="Proteomes" id="UP001497497"/>
    </source>
</evidence>
<gene>
    <name evidence="13" type="ORF">GSLYS_00002928001</name>
</gene>
<keyword evidence="11" id="KW-0503">Monooxygenase</keyword>
<keyword evidence="12" id="KW-0472">Membrane</keyword>
<dbReference type="SUPFAM" id="SSF48264">
    <property type="entry name" value="Cytochrome P450"/>
    <property type="match status" value="1"/>
</dbReference>
<evidence type="ECO:0000256" key="9">
    <source>
        <dbReference type="ARBA" id="ARBA00043906"/>
    </source>
</evidence>
<dbReference type="InterPro" id="IPR001128">
    <property type="entry name" value="Cyt_P450"/>
</dbReference>
<evidence type="ECO:0000256" key="12">
    <source>
        <dbReference type="SAM" id="Phobius"/>
    </source>
</evidence>
<dbReference type="FunFam" id="1.10.630.10:FF:000042">
    <property type="entry name" value="Cytochrome P450"/>
    <property type="match status" value="1"/>
</dbReference>
<evidence type="ECO:0000256" key="6">
    <source>
        <dbReference type="ARBA" id="ARBA00022848"/>
    </source>
</evidence>
<evidence type="ECO:0000256" key="3">
    <source>
        <dbReference type="ARBA" id="ARBA00010617"/>
    </source>
</evidence>
<dbReference type="Gene3D" id="1.10.630.10">
    <property type="entry name" value="Cytochrome P450"/>
    <property type="match status" value="1"/>
</dbReference>
<dbReference type="PROSITE" id="PS00086">
    <property type="entry name" value="CYTOCHROME_P450"/>
    <property type="match status" value="1"/>
</dbReference>
<keyword evidence="6" id="KW-0492">Microsome</keyword>
<dbReference type="PANTHER" id="PTHR24302">
    <property type="entry name" value="CYTOCHROME P450 FAMILY 3"/>
    <property type="match status" value="1"/>
</dbReference>
<keyword evidence="5 10" id="KW-0479">Metal-binding</keyword>
<keyword evidence="6" id="KW-0256">Endoplasmic reticulum</keyword>
<feature type="binding site" description="axial binding residue" evidence="10">
    <location>
        <position position="457"/>
    </location>
    <ligand>
        <name>heme</name>
        <dbReference type="ChEBI" id="CHEBI:30413"/>
    </ligand>
    <ligandPart>
        <name>Fe</name>
        <dbReference type="ChEBI" id="CHEBI:18248"/>
    </ligandPart>
</feature>
<dbReference type="PRINTS" id="PR00385">
    <property type="entry name" value="P450"/>
</dbReference>
<evidence type="ECO:0000256" key="8">
    <source>
        <dbReference type="ARBA" id="ARBA00023004"/>
    </source>
</evidence>
<evidence type="ECO:0000313" key="13">
    <source>
        <dbReference type="EMBL" id="CAL1528758.1"/>
    </source>
</evidence>
<dbReference type="PRINTS" id="PR00463">
    <property type="entry name" value="EP450I"/>
</dbReference>
<dbReference type="InterPro" id="IPR050705">
    <property type="entry name" value="Cytochrome_P450_3A"/>
</dbReference>
<keyword evidence="8 10" id="KW-0408">Iron</keyword>
<organism evidence="13 14">
    <name type="scientific">Lymnaea stagnalis</name>
    <name type="common">Great pond snail</name>
    <name type="synonym">Helix stagnalis</name>
    <dbReference type="NCBI Taxonomy" id="6523"/>
    <lineage>
        <taxon>Eukaryota</taxon>
        <taxon>Metazoa</taxon>
        <taxon>Spiralia</taxon>
        <taxon>Lophotrochozoa</taxon>
        <taxon>Mollusca</taxon>
        <taxon>Gastropoda</taxon>
        <taxon>Heterobranchia</taxon>
        <taxon>Euthyneura</taxon>
        <taxon>Panpulmonata</taxon>
        <taxon>Hygrophila</taxon>
        <taxon>Lymnaeoidea</taxon>
        <taxon>Lymnaeidae</taxon>
        <taxon>Lymnaea</taxon>
    </lineage>
</organism>
<evidence type="ECO:0000256" key="7">
    <source>
        <dbReference type="ARBA" id="ARBA00023002"/>
    </source>
</evidence>
<keyword evidence="12" id="KW-0812">Transmembrane</keyword>
<sequence length="511" mass="57251">MDGVLVAVSFLASNSWILILAALAVLLYIYSTQPYNLWRELGVPGPKPTPFFGNVAELFDDRVGPRAAVKKWQAQHGRVFGIYEFRQPLLVVTDPEALKQVFVKDFNNFTNRYFLGKGNLQQNIIKKGIFFADGLDWRRMRKIMSPTFSIGKLKLLTPFMNITAGRLAKTLKVHAIEKKPAAAKIVYGAFTLDTICGTAFGLDTNSQENLDAPFISHAKNLMTITKELQVVFAIAGMFPWVGKVLKMLKLGFFKNRDLVFFEENIAALIRDRKSNSSAAGPMDFMQLLMNAEADDDTDGFVGDKKLSTMEIAAQGIIFIIAGYETTATTLQYISYELGRHPDIQERIFSEIQRVLGDEEPNYENCQGLKLMEATINETLRMYPPVHILSRHAENATVLNGVPVPAGTGIYIPIGSIGRDPEFFSDPDTFQPERFLDENAREINQLAFIPFGFGPRQCIGLRLGVLELKVTMVHILRSVKIAGVSPEVLDIEDYTGFLVPRKPILLELEVRE</sequence>